<dbReference type="RefSeq" id="XP_016631866.1">
    <property type="nucleotide sequence ID" value="XM_016777021.1"/>
</dbReference>
<dbReference type="Proteomes" id="UP000053411">
    <property type="component" value="Unassembled WGS sequence"/>
</dbReference>
<dbReference type="GO" id="GO:0006351">
    <property type="term" value="P:DNA-templated transcription"/>
    <property type="evidence" value="ECO:0007669"/>
    <property type="project" value="InterPro"/>
</dbReference>
<proteinExistence type="predicted"/>
<feature type="domain" description="Xylanolytic transcriptional activator regulatory" evidence="3">
    <location>
        <begin position="295"/>
        <end position="368"/>
    </location>
</feature>
<dbReference type="Pfam" id="PF04082">
    <property type="entry name" value="Fungal_trans"/>
    <property type="match status" value="1"/>
</dbReference>
<dbReference type="AlphaFoldDB" id="A0A0D2KM29"/>
<feature type="compositionally biased region" description="Polar residues" evidence="2">
    <location>
        <begin position="596"/>
        <end position="610"/>
    </location>
</feature>
<dbReference type="GeneID" id="27712267"/>
<dbReference type="InterPro" id="IPR052761">
    <property type="entry name" value="Fungal_Detox/Toxin_TFs"/>
</dbReference>
<dbReference type="OrthoDB" id="4161332at2759"/>
<dbReference type="PANTHER" id="PTHR47425:SF2">
    <property type="entry name" value="FARB-RELATED"/>
    <property type="match status" value="1"/>
</dbReference>
<keyword evidence="5" id="KW-1185">Reference proteome</keyword>
<evidence type="ECO:0000313" key="5">
    <source>
        <dbReference type="Proteomes" id="UP000053411"/>
    </source>
</evidence>
<protein>
    <recommendedName>
        <fullName evidence="3">Xylanolytic transcriptional activator regulatory domain-containing protein</fullName>
    </recommendedName>
</protein>
<dbReference type="EMBL" id="KN848073">
    <property type="protein sequence ID" value="KIX97743.1"/>
    <property type="molecule type" value="Genomic_DNA"/>
</dbReference>
<keyword evidence="1" id="KW-0539">Nucleus</keyword>
<dbReference type="STRING" id="1442371.A0A0D2KM29"/>
<dbReference type="CDD" id="cd12148">
    <property type="entry name" value="fungal_TF_MHR"/>
    <property type="match status" value="1"/>
</dbReference>
<dbReference type="PANTHER" id="PTHR47425">
    <property type="entry name" value="FARB-RELATED"/>
    <property type="match status" value="1"/>
</dbReference>
<dbReference type="GO" id="GO:0003677">
    <property type="term" value="F:DNA binding"/>
    <property type="evidence" value="ECO:0007669"/>
    <property type="project" value="InterPro"/>
</dbReference>
<dbReference type="GO" id="GO:0008270">
    <property type="term" value="F:zinc ion binding"/>
    <property type="evidence" value="ECO:0007669"/>
    <property type="project" value="InterPro"/>
</dbReference>
<feature type="region of interest" description="Disordered" evidence="2">
    <location>
        <begin position="656"/>
        <end position="717"/>
    </location>
</feature>
<evidence type="ECO:0000256" key="2">
    <source>
        <dbReference type="SAM" id="MobiDB-lite"/>
    </source>
</evidence>
<accession>A0A0D2KM29</accession>
<sequence>MRYSKEIEKALSNQGLHHDGFATQNGNTLQDEVNVGSGQQRPAGSLSVRVLEGSSQFGHLGEERWQLLPEPTSDEALPTAPNMACMRDIPPSAATPQADIPQLPTFQARYLASEDSTSSPQTPNHGTDAVQNFERPSNSRECIIAAAYPFLDTDFVSRIPTEDFEYLDHIGCFQLPQQNCLDELVQAYFLYLHPHLPMIDEGNFWETYLSSQSGSHHTARVSLFVFQAMMLGACSFVSLSTIQDLGFRSVREARSVYYRRVKALYDFDTERSDLAKAQGALLMTFHVPLNQPQINTYWLRIATQLAKMDGADRYSAYAGPDFARHNQLKRVWWSCIIRERTMSLGLRRPISILSSCFDEVWPPLTEDDLKSEIGRSFVRSVPAKMKLLQSLSALCKLCAVLTNILQMLYPANGAQASGDRLDLLKRIYTYTEELNEWYDGVASNIGPHDQHDKIFGVVTLYTNLLTIYFHSAKAALCNYRIMLTLNKPAQYNFERLQTKNELQDALRGIARSLRAIIDAGMITYSPVSMVAFLALPSICYNLDLSSHTNKQKTIRSPGTNIYQDFLRALQLRYEGTDRALNNMSKLVGHMDLEDVTSPSTAQTRSENNATGHKEFDRILGMSAPAKRGGGIDIVTSDPQKYIQMSQTLDFFLSRGRFPTKYDNPPDPVSSPVESHGSPNPRPMDDLVVGQTSSTVERSQRAGDADLPGHAIADPSIWPASSTGSNSLLAPGGAGTGSTELSTMLTDDAFDQAASSLGFSFEDFMTDGPDSGIERLQNMLYTYPDWP</sequence>
<feature type="region of interest" description="Disordered" evidence="2">
    <location>
        <begin position="596"/>
        <end position="618"/>
    </location>
</feature>
<name>A0A0D2KM29_9EURO</name>
<evidence type="ECO:0000256" key="1">
    <source>
        <dbReference type="ARBA" id="ARBA00023242"/>
    </source>
</evidence>
<dbReference type="SMART" id="SM00906">
    <property type="entry name" value="Fungal_trans"/>
    <property type="match status" value="1"/>
</dbReference>
<dbReference type="InterPro" id="IPR007219">
    <property type="entry name" value="XnlR_reg_dom"/>
</dbReference>
<gene>
    <name evidence="4" type="ORF">Z520_06521</name>
</gene>
<dbReference type="VEuPathDB" id="FungiDB:Z520_06521"/>
<reference evidence="4 5" key="1">
    <citation type="submission" date="2015-01" db="EMBL/GenBank/DDBJ databases">
        <title>The Genome Sequence of Fonsecaea multimorphosa CBS 102226.</title>
        <authorList>
            <consortium name="The Broad Institute Genomics Platform"/>
            <person name="Cuomo C."/>
            <person name="de Hoog S."/>
            <person name="Gorbushina A."/>
            <person name="Stielow B."/>
            <person name="Teixiera M."/>
            <person name="Abouelleil A."/>
            <person name="Chapman S.B."/>
            <person name="Priest M."/>
            <person name="Young S.K."/>
            <person name="Wortman J."/>
            <person name="Nusbaum C."/>
            <person name="Birren B."/>
        </authorList>
    </citation>
    <scope>NUCLEOTIDE SEQUENCE [LARGE SCALE GENOMIC DNA]</scope>
    <source>
        <strain evidence="4 5">CBS 102226</strain>
    </source>
</reference>
<organism evidence="4 5">
    <name type="scientific">Fonsecaea multimorphosa CBS 102226</name>
    <dbReference type="NCBI Taxonomy" id="1442371"/>
    <lineage>
        <taxon>Eukaryota</taxon>
        <taxon>Fungi</taxon>
        <taxon>Dikarya</taxon>
        <taxon>Ascomycota</taxon>
        <taxon>Pezizomycotina</taxon>
        <taxon>Eurotiomycetes</taxon>
        <taxon>Chaetothyriomycetidae</taxon>
        <taxon>Chaetothyriales</taxon>
        <taxon>Herpotrichiellaceae</taxon>
        <taxon>Fonsecaea</taxon>
    </lineage>
</organism>
<evidence type="ECO:0000313" key="4">
    <source>
        <dbReference type="EMBL" id="KIX97743.1"/>
    </source>
</evidence>
<evidence type="ECO:0000259" key="3">
    <source>
        <dbReference type="SMART" id="SM00906"/>
    </source>
</evidence>